<evidence type="ECO:0000256" key="1">
    <source>
        <dbReference type="SAM" id="Phobius"/>
    </source>
</evidence>
<keyword evidence="1" id="KW-1133">Transmembrane helix</keyword>
<feature type="transmembrane region" description="Helical" evidence="1">
    <location>
        <begin position="12"/>
        <end position="33"/>
    </location>
</feature>
<comment type="caution">
    <text evidence="2">The sequence shown here is derived from an EMBL/GenBank/DDBJ whole genome shotgun (WGS) entry which is preliminary data.</text>
</comment>
<dbReference type="RefSeq" id="WP_185906312.1">
    <property type="nucleotide sequence ID" value="NZ_JACMSE010000017.1"/>
</dbReference>
<dbReference type="EMBL" id="JACMSE010000017">
    <property type="protein sequence ID" value="MBC2890650.1"/>
    <property type="molecule type" value="Genomic_DNA"/>
</dbReference>
<accession>A0A842JN21</accession>
<evidence type="ECO:0000313" key="2">
    <source>
        <dbReference type="EMBL" id="MBC2890650.1"/>
    </source>
</evidence>
<dbReference type="AlphaFoldDB" id="A0A842JN21"/>
<name>A0A842JN21_9ACTN</name>
<proteinExistence type="predicted"/>
<feature type="transmembrane region" description="Helical" evidence="1">
    <location>
        <begin position="39"/>
        <end position="57"/>
    </location>
</feature>
<reference evidence="2 3" key="1">
    <citation type="submission" date="2020-08" db="EMBL/GenBank/DDBJ databases">
        <authorList>
            <person name="Liu C."/>
            <person name="Sun Q."/>
        </authorList>
    </citation>
    <scope>NUCLEOTIDE SEQUENCE [LARGE SCALE GENOMIC DNA]</scope>
    <source>
        <strain evidence="2 3">N22</strain>
    </source>
</reference>
<dbReference type="Proteomes" id="UP000587396">
    <property type="component" value="Unassembled WGS sequence"/>
</dbReference>
<organism evidence="2 3">
    <name type="scientific">Gordonibacter massiliensis</name>
    <name type="common">ex Traore et al. 2017</name>
    <dbReference type="NCBI Taxonomy" id="1841863"/>
    <lineage>
        <taxon>Bacteria</taxon>
        <taxon>Bacillati</taxon>
        <taxon>Actinomycetota</taxon>
        <taxon>Coriobacteriia</taxon>
        <taxon>Eggerthellales</taxon>
        <taxon>Eggerthellaceae</taxon>
        <taxon>Gordonibacter</taxon>
    </lineage>
</organism>
<sequence>MLPYFKKYLIAAYALSVLIPVASLAAFSVVMGGNVVKTLPGLFSSLMLFVACLYALPRIMGQQADRKADAIVSLYNDACDPPAFLEQAAVPAGAVKAPYTEAGSWFLSFYALALADEGRAEEAARIGENMRASAAQTQDPKVRAALFVNMEPVVLRLLGAQVALGVVEEAERLLAGAMDEESAQRRNFLAWERSVLGARLDGDDDVLAEKFEHVRSQAAYPLRMRVLAAADEAEVRRRQGDAARERECLRFVAEHGNRLPAAAAAQARLAELGA</sequence>
<keyword evidence="1" id="KW-0472">Membrane</keyword>
<keyword evidence="3" id="KW-1185">Reference proteome</keyword>
<evidence type="ECO:0000313" key="3">
    <source>
        <dbReference type="Proteomes" id="UP000587396"/>
    </source>
</evidence>
<protein>
    <submittedName>
        <fullName evidence="2">Uncharacterized protein</fullName>
    </submittedName>
</protein>
<keyword evidence="1" id="KW-0812">Transmembrane</keyword>
<gene>
    <name evidence="2" type="ORF">H7313_15060</name>
</gene>